<dbReference type="RefSeq" id="WP_306388892.1">
    <property type="nucleotide sequence ID" value="NZ_JAVCAP010000010.1"/>
</dbReference>
<comment type="caution">
    <text evidence="2">The sequence shown here is derived from an EMBL/GenBank/DDBJ whole genome shotgun (WGS) entry which is preliminary data.</text>
</comment>
<feature type="transmembrane region" description="Helical" evidence="1">
    <location>
        <begin position="74"/>
        <end position="95"/>
    </location>
</feature>
<keyword evidence="1" id="KW-1133">Transmembrane helix</keyword>
<proteinExistence type="predicted"/>
<keyword evidence="3" id="KW-1185">Reference proteome</keyword>
<dbReference type="EMBL" id="JAVCAP010000010">
    <property type="protein sequence ID" value="MDP8567161.1"/>
    <property type="molecule type" value="Genomic_DNA"/>
</dbReference>
<dbReference type="Proteomes" id="UP001225906">
    <property type="component" value="Unassembled WGS sequence"/>
</dbReference>
<name>A0ABT9JSQ7_9PROT</name>
<sequence length="121" mass="12954">MLLRFDMLAVMTASAFSFIAVIWMLAPARFLTAWGVDDSAATRLVGRRAAALYAGVAVMLFFGRNAAQSPVRAALVYGLISSCLLLALLGVYELFKGRASKGILAAVLIELALSLLFIQVI</sequence>
<evidence type="ECO:0000313" key="3">
    <source>
        <dbReference type="Proteomes" id="UP001225906"/>
    </source>
</evidence>
<evidence type="ECO:0000256" key="1">
    <source>
        <dbReference type="SAM" id="Phobius"/>
    </source>
</evidence>
<keyword evidence="1" id="KW-0472">Membrane</keyword>
<organism evidence="2 3">
    <name type="scientific">Methylophilus aquaticus</name>
    <dbReference type="NCBI Taxonomy" id="1971610"/>
    <lineage>
        <taxon>Bacteria</taxon>
        <taxon>Pseudomonadati</taxon>
        <taxon>Pseudomonadota</taxon>
        <taxon>Betaproteobacteria</taxon>
        <taxon>Nitrosomonadales</taxon>
        <taxon>Methylophilaceae</taxon>
        <taxon>Methylophilus</taxon>
    </lineage>
</organism>
<gene>
    <name evidence="2" type="ORF">Q9291_04820</name>
</gene>
<evidence type="ECO:0008006" key="4">
    <source>
        <dbReference type="Google" id="ProtNLM"/>
    </source>
</evidence>
<feature type="transmembrane region" description="Helical" evidence="1">
    <location>
        <begin position="101"/>
        <end position="118"/>
    </location>
</feature>
<feature type="transmembrane region" description="Helical" evidence="1">
    <location>
        <begin position="7"/>
        <end position="25"/>
    </location>
</feature>
<feature type="transmembrane region" description="Helical" evidence="1">
    <location>
        <begin position="45"/>
        <end position="62"/>
    </location>
</feature>
<accession>A0ABT9JSQ7</accession>
<reference evidence="3" key="1">
    <citation type="journal article" date="2019" name="Int. J. Syst. Evol. Microbiol.">
        <title>The Global Catalogue of Microorganisms (GCM) 10K type strain sequencing project: providing services to taxonomists for standard genome sequencing and annotation.</title>
        <authorList>
            <consortium name="The Broad Institute Genomics Platform"/>
            <consortium name="The Broad Institute Genome Sequencing Center for Infectious Disease"/>
            <person name="Wu L."/>
            <person name="Ma J."/>
        </authorList>
    </citation>
    <scope>NUCLEOTIDE SEQUENCE [LARGE SCALE GENOMIC DNA]</scope>
    <source>
        <strain evidence="3">VKM B-3159</strain>
    </source>
</reference>
<evidence type="ECO:0000313" key="2">
    <source>
        <dbReference type="EMBL" id="MDP8567161.1"/>
    </source>
</evidence>
<keyword evidence="1" id="KW-0812">Transmembrane</keyword>
<protein>
    <recommendedName>
        <fullName evidence="4">DUF4345 domain-containing protein</fullName>
    </recommendedName>
</protein>